<dbReference type="EMBL" id="ML978067">
    <property type="protein sequence ID" value="KAF2019735.1"/>
    <property type="molecule type" value="Genomic_DNA"/>
</dbReference>
<feature type="region of interest" description="Disordered" evidence="1">
    <location>
        <begin position="116"/>
        <end position="191"/>
    </location>
</feature>
<dbReference type="GeneID" id="54278352"/>
<keyword evidence="2" id="KW-1133">Transmembrane helix</keyword>
<evidence type="ECO:0000313" key="3">
    <source>
        <dbReference type="EMBL" id="KAF2019735.1"/>
    </source>
</evidence>
<dbReference type="AlphaFoldDB" id="A0A6A5Y2E6"/>
<evidence type="ECO:0000256" key="2">
    <source>
        <dbReference type="SAM" id="Phobius"/>
    </source>
</evidence>
<keyword evidence="2" id="KW-0472">Membrane</keyword>
<keyword evidence="4" id="KW-1185">Reference proteome</keyword>
<evidence type="ECO:0008006" key="5">
    <source>
        <dbReference type="Google" id="ProtNLM"/>
    </source>
</evidence>
<evidence type="ECO:0000313" key="4">
    <source>
        <dbReference type="Proteomes" id="UP000799778"/>
    </source>
</evidence>
<accession>A0A6A5Y2E6</accession>
<feature type="compositionally biased region" description="Pro residues" evidence="1">
    <location>
        <begin position="122"/>
        <end position="134"/>
    </location>
</feature>
<feature type="region of interest" description="Disordered" evidence="1">
    <location>
        <begin position="313"/>
        <end position="334"/>
    </location>
</feature>
<protein>
    <recommendedName>
        <fullName evidence="5">Mid2 domain-containing protein</fullName>
    </recommendedName>
</protein>
<gene>
    <name evidence="3" type="ORF">BU24DRAFT_126370</name>
</gene>
<reference evidence="3" key="1">
    <citation type="journal article" date="2020" name="Stud. Mycol.">
        <title>101 Dothideomycetes genomes: a test case for predicting lifestyles and emergence of pathogens.</title>
        <authorList>
            <person name="Haridas S."/>
            <person name="Albert R."/>
            <person name="Binder M."/>
            <person name="Bloem J."/>
            <person name="Labutti K."/>
            <person name="Salamov A."/>
            <person name="Andreopoulos B."/>
            <person name="Baker S."/>
            <person name="Barry K."/>
            <person name="Bills G."/>
            <person name="Bluhm B."/>
            <person name="Cannon C."/>
            <person name="Castanera R."/>
            <person name="Culley D."/>
            <person name="Daum C."/>
            <person name="Ezra D."/>
            <person name="Gonzalez J."/>
            <person name="Henrissat B."/>
            <person name="Kuo A."/>
            <person name="Liang C."/>
            <person name="Lipzen A."/>
            <person name="Lutzoni F."/>
            <person name="Magnuson J."/>
            <person name="Mondo S."/>
            <person name="Nolan M."/>
            <person name="Ohm R."/>
            <person name="Pangilinan J."/>
            <person name="Park H.-J."/>
            <person name="Ramirez L."/>
            <person name="Alfaro M."/>
            <person name="Sun H."/>
            <person name="Tritt A."/>
            <person name="Yoshinaga Y."/>
            <person name="Zwiers L.-H."/>
            <person name="Turgeon B."/>
            <person name="Goodwin S."/>
            <person name="Spatafora J."/>
            <person name="Crous P."/>
            <person name="Grigoriev I."/>
        </authorList>
    </citation>
    <scope>NUCLEOTIDE SEQUENCE</scope>
    <source>
        <strain evidence="3">CBS 175.79</strain>
    </source>
</reference>
<feature type="compositionally biased region" description="Polar residues" evidence="1">
    <location>
        <begin position="136"/>
        <end position="153"/>
    </location>
</feature>
<name>A0A6A5Y2E6_9PLEO</name>
<dbReference type="RefSeq" id="XP_033388074.1">
    <property type="nucleotide sequence ID" value="XM_033520955.1"/>
</dbReference>
<sequence>MTEQNPTIRSVQVNDTRIIQGGTYEITFDTTPKFINYMLVLQSSQEQYEILKNDATGGKFLWRLSNTLTQLPDGWYQIGLEHRAVENRVLSQPFQLLKTDTEPPVAKSLPYSSTSNEIIPSIQPPIPPPTPIPPVTSKQQLQDPNFSSDTSSLDFFPTVSTNSTNTSTNTTGTTSTTDLAPSTSTSTTPTSIPVSTVKVGMAAAEKVGLAVGIVVGVVLIALGAFALGRRRYNTAAVPIMHERPRQSWWYWQQIDGNRIVPVGTPASIRTPQLRQEMMAAERERYELESPEDTVPVFSFSVHELPAAIPGYRWSASTQGSDRAKFKERRYRYEP</sequence>
<organism evidence="3 4">
    <name type="scientific">Aaosphaeria arxii CBS 175.79</name>
    <dbReference type="NCBI Taxonomy" id="1450172"/>
    <lineage>
        <taxon>Eukaryota</taxon>
        <taxon>Fungi</taxon>
        <taxon>Dikarya</taxon>
        <taxon>Ascomycota</taxon>
        <taxon>Pezizomycotina</taxon>
        <taxon>Dothideomycetes</taxon>
        <taxon>Pleosporomycetidae</taxon>
        <taxon>Pleosporales</taxon>
        <taxon>Pleosporales incertae sedis</taxon>
        <taxon>Aaosphaeria</taxon>
    </lineage>
</organism>
<dbReference type="Proteomes" id="UP000799778">
    <property type="component" value="Unassembled WGS sequence"/>
</dbReference>
<feature type="compositionally biased region" description="Basic residues" evidence="1">
    <location>
        <begin position="325"/>
        <end position="334"/>
    </location>
</feature>
<feature type="compositionally biased region" description="Low complexity" evidence="1">
    <location>
        <begin position="158"/>
        <end position="191"/>
    </location>
</feature>
<keyword evidence="2" id="KW-0812">Transmembrane</keyword>
<proteinExistence type="predicted"/>
<evidence type="ECO:0000256" key="1">
    <source>
        <dbReference type="SAM" id="MobiDB-lite"/>
    </source>
</evidence>
<feature type="transmembrane region" description="Helical" evidence="2">
    <location>
        <begin position="207"/>
        <end position="227"/>
    </location>
</feature>